<accession>A0A941JTR3</accession>
<evidence type="ECO:0000256" key="1">
    <source>
        <dbReference type="ARBA" id="ARBA00005952"/>
    </source>
</evidence>
<evidence type="ECO:0000256" key="6">
    <source>
        <dbReference type="HAMAP-Rule" id="MF_00073"/>
    </source>
</evidence>
<keyword evidence="3 6" id="KW-0694">RNA-binding</keyword>
<sequence>MAPRKQTQPLRQQPRRIARELALLSLSQVNAEPEKLQEEELEHLVTAATRTLTGEIQDALEKATTEVKRGNEKILRSEICAGSLEEAKAMINEALQLTKAAINHLGAAVELPEFIALSKTYEVRAYALELIGVVHRRNKEIETTIETVLVDWQLSRLPKIDRDLLTMAVAEILFLDIPYKVAVNEAVELAKRYSDEEGYRFINGVLRRVIEKNQAALKSR</sequence>
<dbReference type="InterPro" id="IPR006027">
    <property type="entry name" value="NusB_RsmB_TIM44"/>
</dbReference>
<dbReference type="PANTHER" id="PTHR11078">
    <property type="entry name" value="N UTILIZATION SUBSTANCE PROTEIN B-RELATED"/>
    <property type="match status" value="1"/>
</dbReference>
<comment type="similarity">
    <text evidence="1 6">Belongs to the NusB family.</text>
</comment>
<feature type="domain" description="NusB/RsmB/TIM44" evidence="7">
    <location>
        <begin position="121"/>
        <end position="210"/>
    </location>
</feature>
<comment type="function">
    <text evidence="6">Involved in transcription antitermination. Required for transcription of ribosomal RNA (rRNA) genes. Binds specifically to the boxA antiterminator sequence of the ribosomal RNA (rrn) operons.</text>
</comment>
<dbReference type="GO" id="GO:0003723">
    <property type="term" value="F:RNA binding"/>
    <property type="evidence" value="ECO:0007669"/>
    <property type="project" value="UniProtKB-UniRule"/>
</dbReference>
<evidence type="ECO:0000259" key="7">
    <source>
        <dbReference type="Pfam" id="PF01029"/>
    </source>
</evidence>
<keyword evidence="5 6" id="KW-0804">Transcription</keyword>
<dbReference type="GO" id="GO:0031564">
    <property type="term" value="P:transcription antitermination"/>
    <property type="evidence" value="ECO:0007669"/>
    <property type="project" value="UniProtKB-KW"/>
</dbReference>
<dbReference type="EMBL" id="JADQBC010000115">
    <property type="protein sequence ID" value="MBR8829197.1"/>
    <property type="molecule type" value="Genomic_DNA"/>
</dbReference>
<name>A0A941JTR3_9CHRO</name>
<dbReference type="PANTHER" id="PTHR11078:SF3">
    <property type="entry name" value="ANTITERMINATION NUSB DOMAIN-CONTAINING PROTEIN"/>
    <property type="match status" value="1"/>
</dbReference>
<dbReference type="Proteomes" id="UP000767446">
    <property type="component" value="Unassembled WGS sequence"/>
</dbReference>
<dbReference type="GO" id="GO:0005829">
    <property type="term" value="C:cytosol"/>
    <property type="evidence" value="ECO:0007669"/>
    <property type="project" value="TreeGrafter"/>
</dbReference>
<dbReference type="SUPFAM" id="SSF48013">
    <property type="entry name" value="NusB-like"/>
    <property type="match status" value="1"/>
</dbReference>
<protein>
    <recommendedName>
        <fullName evidence="6">Transcription antitermination protein NusB</fullName>
    </recommendedName>
    <alternativeName>
        <fullName evidence="6">Antitermination factor NusB</fullName>
    </alternativeName>
</protein>
<dbReference type="Gene3D" id="1.10.940.10">
    <property type="entry name" value="NusB-like"/>
    <property type="match status" value="1"/>
</dbReference>
<evidence type="ECO:0000256" key="3">
    <source>
        <dbReference type="ARBA" id="ARBA00022884"/>
    </source>
</evidence>
<keyword evidence="2 6" id="KW-0889">Transcription antitermination</keyword>
<evidence type="ECO:0000256" key="4">
    <source>
        <dbReference type="ARBA" id="ARBA00023015"/>
    </source>
</evidence>
<dbReference type="HAMAP" id="MF_00073">
    <property type="entry name" value="NusB"/>
    <property type="match status" value="1"/>
</dbReference>
<evidence type="ECO:0000313" key="8">
    <source>
        <dbReference type="EMBL" id="MBR8829197.1"/>
    </source>
</evidence>
<organism evidence="8 9">
    <name type="scientific">Gomphosphaeria aponina SAG 52.96 = DSM 107014</name>
    <dbReference type="NCBI Taxonomy" id="1521640"/>
    <lineage>
        <taxon>Bacteria</taxon>
        <taxon>Bacillati</taxon>
        <taxon>Cyanobacteriota</taxon>
        <taxon>Cyanophyceae</taxon>
        <taxon>Oscillatoriophycideae</taxon>
        <taxon>Chroococcales</taxon>
        <taxon>Gomphosphaeriaceae</taxon>
        <taxon>Gomphosphaeria</taxon>
    </lineage>
</organism>
<comment type="caution">
    <text evidence="8">The sequence shown here is derived from an EMBL/GenBank/DDBJ whole genome shotgun (WGS) entry which is preliminary data.</text>
</comment>
<keyword evidence="4 6" id="KW-0805">Transcription regulation</keyword>
<dbReference type="NCBIfam" id="TIGR01951">
    <property type="entry name" value="nusB"/>
    <property type="match status" value="1"/>
</dbReference>
<evidence type="ECO:0000313" key="9">
    <source>
        <dbReference type="Proteomes" id="UP000767446"/>
    </source>
</evidence>
<dbReference type="InterPro" id="IPR011605">
    <property type="entry name" value="NusB_fam"/>
</dbReference>
<proteinExistence type="inferred from homology"/>
<dbReference type="Pfam" id="PF01029">
    <property type="entry name" value="NusB"/>
    <property type="match status" value="1"/>
</dbReference>
<dbReference type="GO" id="GO:0006353">
    <property type="term" value="P:DNA-templated transcription termination"/>
    <property type="evidence" value="ECO:0007669"/>
    <property type="project" value="UniProtKB-UniRule"/>
</dbReference>
<reference evidence="8" key="1">
    <citation type="submission" date="2021-02" db="EMBL/GenBank/DDBJ databases">
        <title>Metagenome analyses of Stigonema ocellatum DSM 106950, Chlorogloea purpurea SAG 13.99 and Gomphosphaeria aponina DSM 107014.</title>
        <authorList>
            <person name="Marter P."/>
            <person name="Huang S."/>
        </authorList>
    </citation>
    <scope>NUCLEOTIDE SEQUENCE</scope>
    <source>
        <strain evidence="8">JP213</strain>
    </source>
</reference>
<evidence type="ECO:0000256" key="2">
    <source>
        <dbReference type="ARBA" id="ARBA00022814"/>
    </source>
</evidence>
<evidence type="ECO:0000256" key="5">
    <source>
        <dbReference type="ARBA" id="ARBA00023163"/>
    </source>
</evidence>
<gene>
    <name evidence="6 8" type="primary">nusB</name>
    <name evidence="8" type="ORF">DSM107014_15085</name>
</gene>
<dbReference type="AlphaFoldDB" id="A0A941JTR3"/>
<dbReference type="InterPro" id="IPR035926">
    <property type="entry name" value="NusB-like_sf"/>
</dbReference>